<comment type="caution">
    <text evidence="1">The sequence shown here is derived from an EMBL/GenBank/DDBJ whole genome shotgun (WGS) entry which is preliminary data.</text>
</comment>
<reference evidence="1" key="1">
    <citation type="submission" date="2014-01" db="EMBL/GenBank/DDBJ databases">
        <authorList>
            <person name="Brown-Elliot B."/>
            <person name="Wallace R."/>
            <person name="Lenaerts A."/>
            <person name="Ordway D."/>
            <person name="DeGroote M.A."/>
            <person name="Parker T."/>
            <person name="Sizemore C."/>
            <person name="Tallon L.J."/>
            <person name="Sadzewicz L.K."/>
            <person name="Sengamalay N."/>
            <person name="Fraser C.M."/>
            <person name="Hine E."/>
            <person name="Shefchek K.A."/>
            <person name="Das S.P."/>
            <person name="Tettelin H."/>
        </authorList>
    </citation>
    <scope>NUCLEOTIDE SEQUENCE [LARGE SCALE GENOMIC DNA]</scope>
    <source>
        <strain evidence="1">4042</strain>
    </source>
</reference>
<dbReference type="EMBL" id="JAOB01000042">
    <property type="protein sequence ID" value="EUA42494.1"/>
    <property type="molecule type" value="Genomic_DNA"/>
</dbReference>
<name>X8BF50_MYCXE</name>
<gene>
    <name evidence="1" type="ORF">I553_6354</name>
</gene>
<accession>X8BF50</accession>
<proteinExistence type="predicted"/>
<sequence>MSSVTDVNTNVVAQYLSTGSVTCYAHSESRHTANRCDAEVVMPDECPDPAPSTPTPRWSRRSPKSCRPASRAWRCAHAAVKAAEAPA</sequence>
<evidence type="ECO:0000313" key="1">
    <source>
        <dbReference type="EMBL" id="EUA42494.1"/>
    </source>
</evidence>
<organism evidence="1">
    <name type="scientific">Mycobacterium xenopi 4042</name>
    <dbReference type="NCBI Taxonomy" id="1299334"/>
    <lineage>
        <taxon>Bacteria</taxon>
        <taxon>Bacillati</taxon>
        <taxon>Actinomycetota</taxon>
        <taxon>Actinomycetes</taxon>
        <taxon>Mycobacteriales</taxon>
        <taxon>Mycobacteriaceae</taxon>
        <taxon>Mycobacterium</taxon>
    </lineage>
</organism>
<protein>
    <submittedName>
        <fullName evidence="1">Uncharacterized protein</fullName>
    </submittedName>
</protein>
<dbReference type="AlphaFoldDB" id="X8BF50"/>